<evidence type="ECO:0000256" key="4">
    <source>
        <dbReference type="ARBA" id="ARBA00022777"/>
    </source>
</evidence>
<evidence type="ECO:0000256" key="3">
    <source>
        <dbReference type="ARBA" id="ARBA00022679"/>
    </source>
</evidence>
<dbReference type="InterPro" id="IPR004358">
    <property type="entry name" value="Sig_transdc_His_kin-like_C"/>
</dbReference>
<gene>
    <name evidence="6" type="ORF">EH55_02420</name>
</gene>
<sequence>MLEDLSATVLDISENSTRAGADSVEITINEDEKNDWLSFSVKDNGRGMTPEFVAKVTDPFTTTRTTRRVGMGLPFLRQSAELCGGALVIDSAVGVGTTVTATFRYSNVDRPPLGDMPSTIMTLVMGSPRVHWKYRHVVNGKEYLLDTDEIVEALDGDRDMLATPDVGMWLRDSLCEELAALRAQPC</sequence>
<comment type="caution">
    <text evidence="6">The sequence shown here is derived from an EMBL/GenBank/DDBJ whole genome shotgun (WGS) entry which is preliminary data.</text>
</comment>
<name>A0A073J4J5_9BACT</name>
<dbReference type="InterPro" id="IPR003594">
    <property type="entry name" value="HATPase_dom"/>
</dbReference>
<dbReference type="PANTHER" id="PTHR43047:SF72">
    <property type="entry name" value="OSMOSENSING HISTIDINE PROTEIN KINASE SLN1"/>
    <property type="match status" value="1"/>
</dbReference>
<dbReference type="eggNOG" id="COG3290">
    <property type="taxonomic scope" value="Bacteria"/>
</dbReference>
<accession>A0A073J4J5</accession>
<feature type="domain" description="Histidine kinase" evidence="5">
    <location>
        <begin position="1"/>
        <end position="107"/>
    </location>
</feature>
<keyword evidence="4 6" id="KW-0418">Kinase</keyword>
<evidence type="ECO:0000256" key="1">
    <source>
        <dbReference type="ARBA" id="ARBA00000085"/>
    </source>
</evidence>
<evidence type="ECO:0000313" key="6">
    <source>
        <dbReference type="EMBL" id="KEJ92632.1"/>
    </source>
</evidence>
<dbReference type="Proteomes" id="UP000027665">
    <property type="component" value="Unassembled WGS sequence"/>
</dbReference>
<keyword evidence="3" id="KW-0808">Transferase</keyword>
<organism evidence="6 7">
    <name type="scientific">Synergistes jonesii</name>
    <dbReference type="NCBI Taxonomy" id="2754"/>
    <lineage>
        <taxon>Bacteria</taxon>
        <taxon>Thermotogati</taxon>
        <taxon>Synergistota</taxon>
        <taxon>Synergistia</taxon>
        <taxon>Synergistales</taxon>
        <taxon>Synergistaceae</taxon>
        <taxon>Synergistes</taxon>
    </lineage>
</organism>
<dbReference type="STRING" id="2754.EH55_02420"/>
<dbReference type="AlphaFoldDB" id="A0A073J4J5"/>
<dbReference type="OrthoDB" id="9797586at2"/>
<dbReference type="InterPro" id="IPR005467">
    <property type="entry name" value="His_kinase_dom"/>
</dbReference>
<dbReference type="EMBL" id="JMKI01000021">
    <property type="protein sequence ID" value="KEJ92632.1"/>
    <property type="molecule type" value="Genomic_DNA"/>
</dbReference>
<evidence type="ECO:0000313" key="7">
    <source>
        <dbReference type="Proteomes" id="UP000027665"/>
    </source>
</evidence>
<dbReference type="SUPFAM" id="SSF55874">
    <property type="entry name" value="ATPase domain of HSP90 chaperone/DNA topoisomerase II/histidine kinase"/>
    <property type="match status" value="1"/>
</dbReference>
<dbReference type="Gene3D" id="3.30.565.10">
    <property type="entry name" value="Histidine kinase-like ATPase, C-terminal domain"/>
    <property type="match status" value="1"/>
</dbReference>
<dbReference type="PROSITE" id="PS50109">
    <property type="entry name" value="HIS_KIN"/>
    <property type="match status" value="1"/>
</dbReference>
<dbReference type="GO" id="GO:0009927">
    <property type="term" value="F:histidine phosphotransfer kinase activity"/>
    <property type="evidence" value="ECO:0007669"/>
    <property type="project" value="TreeGrafter"/>
</dbReference>
<comment type="catalytic activity">
    <reaction evidence="1">
        <text>ATP + protein L-histidine = ADP + protein N-phospho-L-histidine.</text>
        <dbReference type="EC" id="2.7.13.3"/>
    </reaction>
</comment>
<dbReference type="Pfam" id="PF02518">
    <property type="entry name" value="HATPase_c"/>
    <property type="match status" value="1"/>
</dbReference>
<evidence type="ECO:0000259" key="5">
    <source>
        <dbReference type="PROSITE" id="PS50109"/>
    </source>
</evidence>
<dbReference type="InterPro" id="IPR036890">
    <property type="entry name" value="HATPase_C_sf"/>
</dbReference>
<dbReference type="SMART" id="SM00387">
    <property type="entry name" value="HATPase_c"/>
    <property type="match status" value="1"/>
</dbReference>
<dbReference type="PANTHER" id="PTHR43047">
    <property type="entry name" value="TWO-COMPONENT HISTIDINE PROTEIN KINASE"/>
    <property type="match status" value="1"/>
</dbReference>
<dbReference type="GO" id="GO:0000155">
    <property type="term" value="F:phosphorelay sensor kinase activity"/>
    <property type="evidence" value="ECO:0007669"/>
    <property type="project" value="TreeGrafter"/>
</dbReference>
<dbReference type="PRINTS" id="PR00344">
    <property type="entry name" value="BCTRLSENSOR"/>
</dbReference>
<reference evidence="6 7" key="1">
    <citation type="submission" date="2014-04" db="EMBL/GenBank/DDBJ databases">
        <title>Draft Genome Sequence of Synergistes jonesii.</title>
        <authorList>
            <person name="Coil D.A."/>
            <person name="Eisen J.A."/>
            <person name="Holland-Moritz H.E."/>
        </authorList>
    </citation>
    <scope>NUCLEOTIDE SEQUENCE [LARGE SCALE GENOMIC DNA]</scope>
    <source>
        <strain evidence="6 7">78-1</strain>
    </source>
</reference>
<keyword evidence="7" id="KW-1185">Reference proteome</keyword>
<evidence type="ECO:0000256" key="2">
    <source>
        <dbReference type="ARBA" id="ARBA00012438"/>
    </source>
</evidence>
<dbReference type="GO" id="GO:0005886">
    <property type="term" value="C:plasma membrane"/>
    <property type="evidence" value="ECO:0007669"/>
    <property type="project" value="TreeGrafter"/>
</dbReference>
<proteinExistence type="predicted"/>
<protein>
    <recommendedName>
        <fullName evidence="2">histidine kinase</fullName>
        <ecNumber evidence="2">2.7.13.3</ecNumber>
    </recommendedName>
</protein>
<dbReference type="GeneID" id="90983214"/>
<dbReference type="EC" id="2.7.13.3" evidence="2"/>
<dbReference type="RefSeq" id="WP_037975310.1">
    <property type="nucleotide sequence ID" value="NZ_JMKI01000021.1"/>
</dbReference>